<keyword evidence="2" id="KW-1185">Reference proteome</keyword>
<protein>
    <submittedName>
        <fullName evidence="1">Uncharacterized protein</fullName>
    </submittedName>
</protein>
<dbReference type="EMBL" id="LT629765">
    <property type="protein sequence ID" value="SDS58192.1"/>
    <property type="molecule type" value="Genomic_DNA"/>
</dbReference>
<evidence type="ECO:0000313" key="1">
    <source>
        <dbReference type="EMBL" id="SDS58192.1"/>
    </source>
</evidence>
<accession>A0A1H1TD38</accession>
<organism evidence="1 2">
    <name type="scientific">Corynebacterium timonense</name>
    <dbReference type="NCBI Taxonomy" id="441500"/>
    <lineage>
        <taxon>Bacteria</taxon>
        <taxon>Bacillati</taxon>
        <taxon>Actinomycetota</taxon>
        <taxon>Actinomycetes</taxon>
        <taxon>Mycobacteriales</taxon>
        <taxon>Corynebacteriaceae</taxon>
        <taxon>Corynebacterium</taxon>
    </lineage>
</organism>
<dbReference type="AlphaFoldDB" id="A0A1H1TD38"/>
<reference evidence="1 2" key="1">
    <citation type="submission" date="2016-10" db="EMBL/GenBank/DDBJ databases">
        <authorList>
            <person name="de Groot N.N."/>
        </authorList>
    </citation>
    <scope>NUCLEOTIDE SEQUENCE [LARGE SCALE GENOMIC DNA]</scope>
    <source>
        <strain evidence="1 2">DSM 45434</strain>
    </source>
</reference>
<name>A0A1H1TD38_9CORY</name>
<gene>
    <name evidence="1" type="ORF">SAMN04488539_1956</name>
</gene>
<sequence>MSWVAADHPPGSTMTFLGVVVFRDNQNTVFVPTAPE</sequence>
<evidence type="ECO:0000313" key="2">
    <source>
        <dbReference type="Proteomes" id="UP000182237"/>
    </source>
</evidence>
<proteinExistence type="predicted"/>
<dbReference type="Proteomes" id="UP000182237">
    <property type="component" value="Chromosome I"/>
</dbReference>